<keyword evidence="6 9" id="KW-0863">Zinc-finger</keyword>
<evidence type="ECO:0000256" key="7">
    <source>
        <dbReference type="ARBA" id="ARBA00022786"/>
    </source>
</evidence>
<organism evidence="12 13">
    <name type="scientific">Lactuca saligna</name>
    <name type="common">Willowleaf lettuce</name>
    <dbReference type="NCBI Taxonomy" id="75948"/>
    <lineage>
        <taxon>Eukaryota</taxon>
        <taxon>Viridiplantae</taxon>
        <taxon>Streptophyta</taxon>
        <taxon>Embryophyta</taxon>
        <taxon>Tracheophyta</taxon>
        <taxon>Spermatophyta</taxon>
        <taxon>Magnoliopsida</taxon>
        <taxon>eudicotyledons</taxon>
        <taxon>Gunneridae</taxon>
        <taxon>Pentapetalae</taxon>
        <taxon>asterids</taxon>
        <taxon>campanulids</taxon>
        <taxon>Asterales</taxon>
        <taxon>Asteraceae</taxon>
        <taxon>Cichorioideae</taxon>
        <taxon>Cichorieae</taxon>
        <taxon>Lactucinae</taxon>
        <taxon>Lactuca</taxon>
    </lineage>
</organism>
<dbReference type="PANTHER" id="PTHR22937:SF216">
    <property type="entry name" value="RING-TYPE E3 UBIQUITIN TRANSFERASE"/>
    <property type="match status" value="1"/>
</dbReference>
<dbReference type="EMBL" id="OX465083">
    <property type="protein sequence ID" value="CAI9294579.1"/>
    <property type="molecule type" value="Genomic_DNA"/>
</dbReference>
<evidence type="ECO:0000313" key="12">
    <source>
        <dbReference type="EMBL" id="CAI9294579.1"/>
    </source>
</evidence>
<dbReference type="Gene3D" id="3.30.40.10">
    <property type="entry name" value="Zinc/RING finger domain, C3HC4 (zinc finger)"/>
    <property type="match status" value="1"/>
</dbReference>
<dbReference type="PROSITE" id="PS50089">
    <property type="entry name" value="ZF_RING_2"/>
    <property type="match status" value="1"/>
</dbReference>
<keyword evidence="8" id="KW-0862">Zinc</keyword>
<dbReference type="SUPFAM" id="SSF57850">
    <property type="entry name" value="RING/U-box"/>
    <property type="match status" value="1"/>
</dbReference>
<evidence type="ECO:0000256" key="6">
    <source>
        <dbReference type="ARBA" id="ARBA00022771"/>
    </source>
</evidence>
<evidence type="ECO:0000256" key="10">
    <source>
        <dbReference type="SAM" id="MobiDB-lite"/>
    </source>
</evidence>
<keyword evidence="5" id="KW-0479">Metal-binding</keyword>
<evidence type="ECO:0000256" key="5">
    <source>
        <dbReference type="ARBA" id="ARBA00022723"/>
    </source>
</evidence>
<evidence type="ECO:0000256" key="8">
    <source>
        <dbReference type="ARBA" id="ARBA00022833"/>
    </source>
</evidence>
<evidence type="ECO:0000313" key="13">
    <source>
        <dbReference type="Proteomes" id="UP001177003"/>
    </source>
</evidence>
<dbReference type="EC" id="2.3.2.27" evidence="3"/>
<feature type="region of interest" description="Disordered" evidence="10">
    <location>
        <begin position="83"/>
        <end position="121"/>
    </location>
</feature>
<feature type="domain" description="RING-type" evidence="11">
    <location>
        <begin position="535"/>
        <end position="576"/>
    </location>
</feature>
<sequence>MQGQRSIFDPFPEAVDLNQGSNSSNNASMDESDDWNNMLSPMERRLLNNDLSSELNFSYVNNTNLHHNFRSFSNWDVGESSSRATLQDHVSNNETRSQEHQHHRGHVDSSSSSSSSSLASNHIPMNVNLSIGYGGSNTDDDGMGFMDVYKSGKRKALEGTTSGQPGQSGQPSSLNISSTQVNPLVMNMNRNESPNTRISSVEESPQTHFGMRGSVPYNLSSGNAPRCPNRQILINEFLDQTSRNNLSNQQPPLMLPRNNTSHFPFGINIGSRNGSLGNYPLERGTELNFRSLIRNNNVQYHNFVPSSENRNIVQDPTNWSLATGSGSGAPSSSRNTTVWTQHNNPTMQSQQRLSDFSPWTLFPSGESQSGGQRGHFATFPAGSSSSSSSSTSEDAHAHISSGAPSQRHHHGQPFSRSPMEVSGDDWRALAADIEGRQRLVSEIRQVLHAMRRGENLRAEDYMLFDPFINGVAELHDRHRDMRLDVDNMSYEELLALEERIGNVNTGLREEVILKSMKQRKHIAFMPISNQNLEPCCICQEEYDTGDNIGNLDCGHDFHTDCIKQWLSQKNICPICKMTGLAP</sequence>
<dbReference type="SMART" id="SM00184">
    <property type="entry name" value="RING"/>
    <property type="match status" value="1"/>
</dbReference>
<comment type="catalytic activity">
    <reaction evidence="1">
        <text>S-ubiquitinyl-[E2 ubiquitin-conjugating enzyme]-L-cysteine + [acceptor protein]-L-lysine = [E2 ubiquitin-conjugating enzyme]-L-cysteine + N(6)-ubiquitinyl-[acceptor protein]-L-lysine.</text>
        <dbReference type="EC" id="2.3.2.27"/>
    </reaction>
</comment>
<dbReference type="AlphaFoldDB" id="A0AA36EFU2"/>
<evidence type="ECO:0000259" key="11">
    <source>
        <dbReference type="PROSITE" id="PS50089"/>
    </source>
</evidence>
<protein>
    <recommendedName>
        <fullName evidence="3">RING-type E3 ubiquitin transferase</fullName>
        <ecNumber evidence="3">2.3.2.27</ecNumber>
    </recommendedName>
</protein>
<evidence type="ECO:0000256" key="2">
    <source>
        <dbReference type="ARBA" id="ARBA00004906"/>
    </source>
</evidence>
<reference evidence="12" key="1">
    <citation type="submission" date="2023-04" db="EMBL/GenBank/DDBJ databases">
        <authorList>
            <person name="Vijverberg K."/>
            <person name="Xiong W."/>
            <person name="Schranz E."/>
        </authorList>
    </citation>
    <scope>NUCLEOTIDE SEQUENCE</scope>
</reference>
<dbReference type="InterPro" id="IPR001841">
    <property type="entry name" value="Znf_RING"/>
</dbReference>
<dbReference type="InterPro" id="IPR045191">
    <property type="entry name" value="MBR1/2-like"/>
</dbReference>
<feature type="region of interest" description="Disordered" evidence="10">
    <location>
        <begin position="1"/>
        <end position="37"/>
    </location>
</feature>
<dbReference type="GO" id="GO:0008270">
    <property type="term" value="F:zinc ion binding"/>
    <property type="evidence" value="ECO:0007669"/>
    <property type="project" value="UniProtKB-KW"/>
</dbReference>
<feature type="compositionally biased region" description="Polar residues" evidence="10">
    <location>
        <begin position="83"/>
        <end position="95"/>
    </location>
</feature>
<keyword evidence="13" id="KW-1185">Reference proteome</keyword>
<name>A0AA36EFU2_LACSI</name>
<evidence type="ECO:0000256" key="3">
    <source>
        <dbReference type="ARBA" id="ARBA00012483"/>
    </source>
</evidence>
<dbReference type="Proteomes" id="UP001177003">
    <property type="component" value="Chromosome 7"/>
</dbReference>
<evidence type="ECO:0000256" key="9">
    <source>
        <dbReference type="PROSITE-ProRule" id="PRU00175"/>
    </source>
</evidence>
<dbReference type="FunFam" id="3.30.40.10:FF:000309">
    <property type="entry name" value="E3 ubiquitin-protein ligase MBR2"/>
    <property type="match status" value="1"/>
</dbReference>
<keyword evidence="4" id="KW-0808">Transferase</keyword>
<evidence type="ECO:0000256" key="1">
    <source>
        <dbReference type="ARBA" id="ARBA00000900"/>
    </source>
</evidence>
<keyword evidence="7" id="KW-0833">Ubl conjugation pathway</keyword>
<gene>
    <name evidence="12" type="ORF">LSALG_LOCUS33554</name>
</gene>
<dbReference type="InterPro" id="IPR013083">
    <property type="entry name" value="Znf_RING/FYVE/PHD"/>
</dbReference>
<dbReference type="GO" id="GO:0010228">
    <property type="term" value="P:vegetative to reproductive phase transition of meristem"/>
    <property type="evidence" value="ECO:0007669"/>
    <property type="project" value="UniProtKB-ARBA"/>
</dbReference>
<dbReference type="GO" id="GO:0043161">
    <property type="term" value="P:proteasome-mediated ubiquitin-dependent protein catabolic process"/>
    <property type="evidence" value="ECO:0007669"/>
    <property type="project" value="UniProtKB-ARBA"/>
</dbReference>
<dbReference type="Pfam" id="PF13639">
    <property type="entry name" value="zf-RING_2"/>
    <property type="match status" value="1"/>
</dbReference>
<comment type="pathway">
    <text evidence="2">Protein modification; protein ubiquitination.</text>
</comment>
<proteinExistence type="predicted"/>
<feature type="region of interest" description="Disordered" evidence="10">
    <location>
        <begin position="156"/>
        <end position="177"/>
    </location>
</feature>
<dbReference type="PANTHER" id="PTHR22937">
    <property type="entry name" value="E3 UBIQUITIN-PROTEIN LIGASE RNF165"/>
    <property type="match status" value="1"/>
</dbReference>
<accession>A0AA36EFU2</accession>
<feature type="compositionally biased region" description="Low complexity" evidence="10">
    <location>
        <begin position="383"/>
        <end position="392"/>
    </location>
</feature>
<feature type="region of interest" description="Disordered" evidence="10">
    <location>
        <begin position="316"/>
        <end position="341"/>
    </location>
</feature>
<dbReference type="GO" id="GO:0061630">
    <property type="term" value="F:ubiquitin protein ligase activity"/>
    <property type="evidence" value="ECO:0007669"/>
    <property type="project" value="UniProtKB-EC"/>
</dbReference>
<evidence type="ECO:0000256" key="4">
    <source>
        <dbReference type="ARBA" id="ARBA00022679"/>
    </source>
</evidence>
<feature type="compositionally biased region" description="Low complexity" evidence="10">
    <location>
        <begin position="159"/>
        <end position="173"/>
    </location>
</feature>
<feature type="compositionally biased region" description="Polar residues" evidence="10">
    <location>
        <begin position="18"/>
        <end position="37"/>
    </location>
</feature>
<feature type="region of interest" description="Disordered" evidence="10">
    <location>
        <begin position="357"/>
        <end position="421"/>
    </location>
</feature>